<dbReference type="STRING" id="336292.SAMN05660710_03357"/>
<sequence length="232" mass="25812">MRRYVRHTGLGILAVVSVGLALPSRVVAQSYPIDCAILLCLAGGFPASAECSAAKFELIRRITPWPIEPPLQLWRCPMGMSGSRFNEINALLAATGQPRMSMPQVGSDGLTPDTRRYRDAISLYHVRYSRHQSSGGEEITDNTQRGDYDEMGRFSWVPASLASAPEWLAEALGGQRMPIRRCVETQRMGRDDEYCLRYETVGHSFTPPSSVRAVAIRTSDHQGNHSVELVRY</sequence>
<name>A0A1G5JP70_9RHOB</name>
<reference evidence="1 2" key="1">
    <citation type="submission" date="2016-10" db="EMBL/GenBank/DDBJ databases">
        <authorList>
            <person name="de Groot N.N."/>
        </authorList>
    </citation>
    <scope>NUCLEOTIDE SEQUENCE [LARGE SCALE GENOMIC DNA]</scope>
    <source>
        <strain evidence="1 2">CGMCC 1.8925</strain>
    </source>
</reference>
<protein>
    <submittedName>
        <fullName evidence="1">Uncharacterized protein</fullName>
    </submittedName>
</protein>
<dbReference type="Proteomes" id="UP000199502">
    <property type="component" value="Unassembled WGS sequence"/>
</dbReference>
<proteinExistence type="predicted"/>
<evidence type="ECO:0000313" key="1">
    <source>
        <dbReference type="EMBL" id="SCY90195.1"/>
    </source>
</evidence>
<evidence type="ECO:0000313" key="2">
    <source>
        <dbReference type="Proteomes" id="UP000199502"/>
    </source>
</evidence>
<keyword evidence="2" id="KW-1185">Reference proteome</keyword>
<organism evidence="1 2">
    <name type="scientific">Paracoccus tibetensis</name>
    <dbReference type="NCBI Taxonomy" id="336292"/>
    <lineage>
        <taxon>Bacteria</taxon>
        <taxon>Pseudomonadati</taxon>
        <taxon>Pseudomonadota</taxon>
        <taxon>Alphaproteobacteria</taxon>
        <taxon>Rhodobacterales</taxon>
        <taxon>Paracoccaceae</taxon>
        <taxon>Paracoccus</taxon>
    </lineage>
</organism>
<dbReference type="AlphaFoldDB" id="A0A1G5JP70"/>
<accession>A0A1G5JP70</accession>
<dbReference type="EMBL" id="FMVT01000014">
    <property type="protein sequence ID" value="SCY90195.1"/>
    <property type="molecule type" value="Genomic_DNA"/>
</dbReference>
<gene>
    <name evidence="1" type="ORF">SAMN05660710_03357</name>
</gene>